<dbReference type="RefSeq" id="WP_211147528.1">
    <property type="nucleotide sequence ID" value="NZ_JBBMEY010000001.1"/>
</dbReference>
<dbReference type="SUPFAM" id="SSF53955">
    <property type="entry name" value="Lysozyme-like"/>
    <property type="match status" value="1"/>
</dbReference>
<dbReference type="SMART" id="SM00287">
    <property type="entry name" value="SH3b"/>
    <property type="match status" value="3"/>
</dbReference>
<sequence>MDNSFSARKAISVFLAMIIVISTFFVMPITSSAYSNKYKVTANGNFNMRKSASSKGKVVKKIKKGQALYIQKNSSGSWVYCKDSSGKAGYVPVKHINKTKGSSVYMTCKTTDNVNLRKGAGTSYGVITVVPSGTTMNMSNNGNSSWSKVSYNGSTGYLSKSYISIYFKTTKTSPTPPSTGGVTKGPLTLKSTSASVYKGSYYGIQYSNTSSSKIKWTSSNSKVATVDDEGILYGKANGSTTVKASVGSNSLSCSVNVRAKNNSVNISNKKYNITKGKSVYLTSSSSGASWSSSDNSVATVTNYGLVTTKKAGKAVVYCKTSYGWASCLLDVKGAEAVKFTYANPNSAPKNSTVTFVAITDKSRSAVKFDVTIGSKKYTVKATEKSESGNNYIWKGKKKLTESGKYKVVAYSQHNGTWSKSVGSYGKAFVTKVTSNTETSCEERHASNSVINFISNYEGLLSNAMFDPLTSFPCLTVGYGRVIYSGDSFYNGMTKSEAMAYLVDSVETDGYVTKVNNFLLGNKIKFNQRQFDALVTLVYNCGTGILSNDSDIINMFVNHSYPSSSSNPTKVKTTAKVSMKKSASDSSANVKTISKGATLKLAGASIYSKKYYKVIDSKGAVGYINYKYLNVTSYNKKGTRDLKNVFIKDFISNIFCYHHAGGSCYAGLLYRRIDEGEMYYYGDYTRDGEKNKNNFYYRCVYHNPSFGCS</sequence>
<keyword evidence="1" id="KW-0378">Hydrolase</keyword>
<dbReference type="InterPro" id="IPR052354">
    <property type="entry name" value="Cell_Wall_Dynamics_Protein"/>
</dbReference>
<keyword evidence="1" id="KW-0081">Bacteriolytic enzyme</keyword>
<evidence type="ECO:0000313" key="5">
    <source>
        <dbReference type="Proteomes" id="UP001478133"/>
    </source>
</evidence>
<dbReference type="Gene3D" id="2.60.40.1080">
    <property type="match status" value="2"/>
</dbReference>
<keyword evidence="2" id="KW-0812">Transmembrane</keyword>
<dbReference type="PROSITE" id="PS51781">
    <property type="entry name" value="SH3B"/>
    <property type="match status" value="1"/>
</dbReference>
<dbReference type="PANTHER" id="PTHR34408">
    <property type="entry name" value="FAMILY PROTEIN, PUTATIVE-RELATED"/>
    <property type="match status" value="1"/>
</dbReference>
<dbReference type="SUPFAM" id="SSF50044">
    <property type="entry name" value="SH3-domain"/>
    <property type="match status" value="1"/>
</dbReference>
<keyword evidence="1" id="KW-0326">Glycosidase</keyword>
<dbReference type="Gene3D" id="1.10.1740.240">
    <property type="match status" value="1"/>
</dbReference>
<reference evidence="4 5" key="1">
    <citation type="submission" date="2024-03" db="EMBL/GenBank/DDBJ databases">
        <title>Human intestinal bacterial collection.</title>
        <authorList>
            <person name="Pauvert C."/>
            <person name="Hitch T.C.A."/>
            <person name="Clavel T."/>
        </authorList>
    </citation>
    <scope>NUCLEOTIDE SEQUENCE [LARGE SCALE GENOMIC DNA]</scope>
    <source>
        <strain evidence="4 5">CLA-AP-H18</strain>
    </source>
</reference>
<feature type="transmembrane region" description="Helical" evidence="2">
    <location>
        <begin position="12"/>
        <end position="34"/>
    </location>
</feature>
<dbReference type="Proteomes" id="UP001478133">
    <property type="component" value="Unassembled WGS sequence"/>
</dbReference>
<evidence type="ECO:0000256" key="2">
    <source>
        <dbReference type="SAM" id="Phobius"/>
    </source>
</evidence>
<proteinExistence type="inferred from homology"/>
<dbReference type="SMART" id="SM00635">
    <property type="entry name" value="BID_2"/>
    <property type="match status" value="2"/>
</dbReference>
<organism evidence="4 5">
    <name type="scientific">Ruminococcoides intestinihominis</name>
    <dbReference type="NCBI Taxonomy" id="3133161"/>
    <lineage>
        <taxon>Bacteria</taxon>
        <taxon>Bacillati</taxon>
        <taxon>Bacillota</taxon>
        <taxon>Clostridia</taxon>
        <taxon>Eubacteriales</taxon>
        <taxon>Oscillospiraceae</taxon>
        <taxon>Ruminococcoides</taxon>
    </lineage>
</organism>
<keyword evidence="1" id="KW-0929">Antimicrobial</keyword>
<comment type="catalytic activity">
    <reaction evidence="1">
        <text>Hydrolysis of (1-&gt;4)-beta-linkages between N-acetylmuramic acid and N-acetyl-D-glucosamine residues in a peptidoglycan and between N-acetyl-D-glucosamine residues in chitodextrins.</text>
        <dbReference type="EC" id="3.2.1.17"/>
    </reaction>
</comment>
<dbReference type="InterPro" id="IPR023346">
    <property type="entry name" value="Lysozyme-like_dom_sf"/>
</dbReference>
<dbReference type="InterPro" id="IPR003343">
    <property type="entry name" value="Big_2"/>
</dbReference>
<keyword evidence="2" id="KW-0472">Membrane</keyword>
<comment type="caution">
    <text evidence="4">The sequence shown here is derived from an EMBL/GenBank/DDBJ whole genome shotgun (WGS) entry which is preliminary data.</text>
</comment>
<dbReference type="Gene3D" id="2.30.30.40">
    <property type="entry name" value="SH3 Domains"/>
    <property type="match status" value="3"/>
</dbReference>
<keyword evidence="2" id="KW-1133">Transmembrane helix</keyword>
<dbReference type="Pfam" id="PF00959">
    <property type="entry name" value="Phage_lysozyme"/>
    <property type="match status" value="1"/>
</dbReference>
<dbReference type="InterPro" id="IPR008964">
    <property type="entry name" value="Invasin/intimin_cell_adhesion"/>
</dbReference>
<feature type="domain" description="SH3b" evidence="3">
    <location>
        <begin position="98"/>
        <end position="167"/>
    </location>
</feature>
<dbReference type="Pfam" id="PF08239">
    <property type="entry name" value="SH3_3"/>
    <property type="match status" value="1"/>
</dbReference>
<evidence type="ECO:0000313" key="4">
    <source>
        <dbReference type="EMBL" id="MEQ2564626.1"/>
    </source>
</evidence>
<keyword evidence="5" id="KW-1185">Reference proteome</keyword>
<evidence type="ECO:0000256" key="1">
    <source>
        <dbReference type="RuleBase" id="RU003788"/>
    </source>
</evidence>
<dbReference type="EMBL" id="JBBMFI010000001">
    <property type="protein sequence ID" value="MEQ2564626.1"/>
    <property type="molecule type" value="Genomic_DNA"/>
</dbReference>
<protein>
    <recommendedName>
        <fullName evidence="1">Lysozyme</fullName>
        <ecNumber evidence="1">3.2.1.17</ecNumber>
    </recommendedName>
</protein>
<name>A0ABV1HQN0_9FIRM</name>
<accession>A0ABV1HQN0</accession>
<dbReference type="InterPro" id="IPR003646">
    <property type="entry name" value="SH3-like_bac-type"/>
</dbReference>
<dbReference type="EC" id="3.2.1.17" evidence="1"/>
<dbReference type="Pfam" id="PF02368">
    <property type="entry name" value="Big_2"/>
    <property type="match status" value="2"/>
</dbReference>
<dbReference type="InterPro" id="IPR002196">
    <property type="entry name" value="Glyco_hydro_24"/>
</dbReference>
<evidence type="ECO:0000259" key="3">
    <source>
        <dbReference type="PROSITE" id="PS51781"/>
    </source>
</evidence>
<comment type="similarity">
    <text evidence="1">Belongs to the glycosyl hydrolase 24 family.</text>
</comment>
<dbReference type="SUPFAM" id="SSF49373">
    <property type="entry name" value="Invasin/intimin cell-adhesion fragments"/>
    <property type="match status" value="2"/>
</dbReference>
<gene>
    <name evidence="4" type="ORF">ABFO16_00040</name>
</gene>
<dbReference type="InterPro" id="IPR036028">
    <property type="entry name" value="SH3-like_dom_sf"/>
</dbReference>